<gene>
    <name evidence="1" type="ORF">I4F81_011303</name>
</gene>
<sequence>MEGAAAGAASPAGEDRPAGGGGATAVDPPADGDRDFVLEDGEDMDEGEDVDAAGHEEGVRDGAPALAPPPGADGEGEGSYGSGGFSPGSRSTADSDLDAEVEMEDDEEDADDDMDDGSGEGEEDPSAGRHGATAAKVPAASRPAAAVGGEPTGGDYPLSDGGDDDGEAVEVRKPRRQRAPIVIPPDLLRRSTRARAEVQRYTITPPTSAEPSSADASDDEFQAAENGSDSSDHPRPKRPRQGHSKRHRSSSSGDDVVDELMHPRGLRSPPASSSEADSDWSGRRKPTRGGGGGGGAGGGRKRQRRKVPLYSGDGSDDGGRDLVAFTDEARASLRLVGRGNVNYAEEGESDLDSLDSGAKRRAAEQSAAEDLDSLVIERVVDYRPVSTALSAPAVAPPAALDGAFESALPPPSDGAAATASGSRAPGFDASGPSGAAATGSGKDGGSGHTVPPSGDDGGPSAGAVAGTDAPDEPLASTGRAAGIPLKDFEAESAEFQIKWRRRSYRQSSWNTLEELRSFSGYKRVTNYVKKMEELRAVSIATETSSEEREELALHLEENRGVIGEYSKIERIVAERAASSGTANALDAGTLVADDGEPSEFLVKWKNLSYAESTWETAADLQSPEDLAAIDDFKEREQTSLALSSASRCNPFSSKSRRPFRKMPVQPGWLEGGVEGRRLRDYQLEGLNWLAYSWVNRRNVILADEMGLGKTLQTISFLGWLKNEKSVYGPFLVVVPLSTMAAWQREFARWLPDMNVVTYVGDAASRELIRRYEFAPSPRARKTAGVDVRFHVLLSTPELVMMDQAHLSQLRYAVVAVDEAHRLKNEESSLHRILADFRSANRLLITGTPLQNSIRELWALLHFLTPEEFADAAEFEEQFSFSALREPETVAALHMALRPYVLRRQKGDVEKSLPRKTYAVLRVGMASTQQQYYRWILTRNFSKLNAAAKSGGRSIGSATSLLNIVMELKKCCNHPYLFDGVEDSNATDAMTALIRASGKMILLDKLLLRLRDAGHRVLIFSQMVRMLDILQDYCRMRGFACQRLDGSMPNDLRQRAVDHYNAPGSNDFAFLLSTRAGGLGINLATADTVIIFDSDWNPQNDLQAESRAHRIGQTRDVKVFRLLSRDTVEEDILERAKRKRVLEHLVIHGVERGEGEASAAVPKPAAFRKEELSAILRFGAEQLFKSGAVDGVAAPPGSAGASDGAAAGPALPGPAAAGGEKPLEMDDIDEVLQRAPAEDDAADGAGGGTMGDSLLNAFKWADFATTEEPDEEAAAAEAKAKKAKDKARIAAESAASRLTALESSQKAAKLDMEQREAADRELLGKEGDNEFWGRVIPRDLQEDLVASQLYLAPRSRKRVKHYAKDHGSDEEEGSDSDGEVADDGDVGDPKRRGGSGGVGGKAAAARGRGKGRKAGTKGSGVGSGAKPPRGGKGGKRGAAGRSRGDVSDQGDEELTQERRLVPDLTAKEVRALVKSLRKFGVASRAEAVVADAGLVDRVSVDDARRLLESVLARAHRAVDAHAQMDSLADTDELGVANGGSHSVKSAKAHQAAAPGTKRARVASGATPTIVVGREVMNASEMVTREAELAALATAVGGYPSETQFRLRAAAKPPAYGVKWTTINDAMLLVGILRHGLGNWKLIATDKDLGLDTKLSTPGSPVVGAPDTPKVVRRALTLLRSVSASVAASSRAAARVAAGKSKAAAAARKRAAAQLKAAAAVSASRSTIGSKRASGKGRGKAAGAKAAHPARPGKSKSDRQAKTVRGTRAPSPDCYDDEEAASAGAAAHAGDGASRKTAATGRGQGSPATSVGSNSTDSAESPEEGEVTTRRSAPSAAEAPVSGVPVKHDGGDASDSRSQCLSMSSAGKSSSVKSRARAAFGQSYSLKTMKELKHLSDAGSNVSMDKQERLTRTKACLVQLGDDIVASGIAADTAAALELWCFLAKKCHTALAGERLQSLYCKLKASYPRDGSRGQRAASNSVPSPAKAAAGSGRRSPSRETSAKRRTAPSLSLSPSPGSRRPLVPSKRRRSGSDVTKKTVPPAAAHDSDEEATPARSGGPSSPSAVVDSPPPKRAAVERSMDALDLERAAQADLVPRREQRRSASLARSGRSPRSRSSTHSSASGSPRRKAGAANGDGPTHGVASGSGSSSGSRAISGGGGGSAAASPGGGDGVGVNGGGGPGAGGGGTASAAATVASCERRSPQRGEHSSVPRGGGRERSVTPESRRPRSRGGDRGGDRGGGGGSAGREFERDRERRYRSRDGSRDVRERGSVRDHGDRDRRGHGRSDRDGGRERERERGSGGRERTRERERDRDRPPRDARTGGGTPGGGGVGGAGSSSRRRDEREGHASARDGGGRSRGDWDRDAERVRERDRFRRDGDRGRGDRDRHHDGRAKRDHRSADGREREPPRGKRLDEADRHRGRERERERGGSGHFRDGRERERGRSYGSGGGPYY</sequence>
<comment type="caution">
    <text evidence="1">The sequence shown here is derived from an EMBL/GenBank/DDBJ whole genome shotgun (WGS) entry which is preliminary data.</text>
</comment>
<protein>
    <submittedName>
        <fullName evidence="1">Uncharacterized protein</fullName>
    </submittedName>
</protein>
<dbReference type="Proteomes" id="UP000798662">
    <property type="component" value="Chromosome 3"/>
</dbReference>
<reference evidence="1" key="1">
    <citation type="submission" date="2019-11" db="EMBL/GenBank/DDBJ databases">
        <title>Nori genome reveals adaptations in red seaweeds to the harsh intertidal environment.</title>
        <authorList>
            <person name="Wang D."/>
            <person name="Mao Y."/>
        </authorList>
    </citation>
    <scope>NUCLEOTIDE SEQUENCE</scope>
    <source>
        <tissue evidence="1">Gametophyte</tissue>
    </source>
</reference>
<accession>A0ACC3CFU2</accession>
<evidence type="ECO:0000313" key="2">
    <source>
        <dbReference type="Proteomes" id="UP000798662"/>
    </source>
</evidence>
<evidence type="ECO:0000313" key="1">
    <source>
        <dbReference type="EMBL" id="KAK1868820.1"/>
    </source>
</evidence>
<name>A0ACC3CFU2_PYRYE</name>
<proteinExistence type="predicted"/>
<organism evidence="1 2">
    <name type="scientific">Pyropia yezoensis</name>
    <name type="common">Susabi-nori</name>
    <name type="synonym">Porphyra yezoensis</name>
    <dbReference type="NCBI Taxonomy" id="2788"/>
    <lineage>
        <taxon>Eukaryota</taxon>
        <taxon>Rhodophyta</taxon>
        <taxon>Bangiophyceae</taxon>
        <taxon>Bangiales</taxon>
        <taxon>Bangiaceae</taxon>
        <taxon>Pyropia</taxon>
    </lineage>
</organism>
<dbReference type="EMBL" id="CM020620">
    <property type="protein sequence ID" value="KAK1868820.1"/>
    <property type="molecule type" value="Genomic_DNA"/>
</dbReference>
<keyword evidence="2" id="KW-1185">Reference proteome</keyword>